<dbReference type="AlphaFoldDB" id="A0A4Y9EKD6"/>
<gene>
    <name evidence="2" type="ORF">EUV02_15515</name>
</gene>
<evidence type="ECO:0000256" key="1">
    <source>
        <dbReference type="SAM" id="Phobius"/>
    </source>
</evidence>
<keyword evidence="1" id="KW-0472">Membrane</keyword>
<protein>
    <submittedName>
        <fullName evidence="2">Uncharacterized protein</fullName>
    </submittedName>
</protein>
<keyword evidence="1" id="KW-0812">Transmembrane</keyword>
<feature type="transmembrane region" description="Helical" evidence="1">
    <location>
        <begin position="125"/>
        <end position="153"/>
    </location>
</feature>
<sequence>MYRITPKRTFPPLWRVIVGFIVVPALAAFVLAYFMPAYDGLTNATERVLRTAIMYALFGAYPPTILIGIPAYFALRNRFDLNLLNCSMVGAALAALPWILISLVSSPDQASTDGRPTVVAGSMTAFGWLSLAQFVGQIAVFGALGGGFFWAIVAAGSGTGKVSND</sequence>
<dbReference type="EMBL" id="SIHO01000005">
    <property type="protein sequence ID" value="TFU00054.1"/>
    <property type="molecule type" value="Genomic_DNA"/>
</dbReference>
<feature type="transmembrane region" description="Helical" evidence="1">
    <location>
        <begin position="54"/>
        <end position="75"/>
    </location>
</feature>
<reference evidence="2 3" key="1">
    <citation type="submission" date="2019-02" db="EMBL/GenBank/DDBJ databases">
        <title>Polymorphobacter sp. isolated from the lake at the Tibet of China.</title>
        <authorList>
            <person name="Li A."/>
        </authorList>
    </citation>
    <scope>NUCLEOTIDE SEQUENCE [LARGE SCALE GENOMIC DNA]</scope>
    <source>
        <strain evidence="2 3">DJ1R-1</strain>
    </source>
</reference>
<dbReference type="OrthoDB" id="8454527at2"/>
<keyword evidence="3" id="KW-1185">Reference proteome</keyword>
<proteinExistence type="predicted"/>
<keyword evidence="1" id="KW-1133">Transmembrane helix</keyword>
<evidence type="ECO:0000313" key="2">
    <source>
        <dbReference type="EMBL" id="TFU00054.1"/>
    </source>
</evidence>
<name>A0A4Y9EKD6_9SPHN</name>
<evidence type="ECO:0000313" key="3">
    <source>
        <dbReference type="Proteomes" id="UP000297737"/>
    </source>
</evidence>
<accession>A0A4Y9EKD6</accession>
<feature type="transmembrane region" description="Helical" evidence="1">
    <location>
        <begin position="82"/>
        <end position="105"/>
    </location>
</feature>
<dbReference type="Proteomes" id="UP000297737">
    <property type="component" value="Unassembled WGS sequence"/>
</dbReference>
<comment type="caution">
    <text evidence="2">The sequence shown here is derived from an EMBL/GenBank/DDBJ whole genome shotgun (WGS) entry which is preliminary data.</text>
</comment>
<organism evidence="2 3">
    <name type="scientific">Glacieibacterium arshaanense</name>
    <dbReference type="NCBI Taxonomy" id="2511025"/>
    <lineage>
        <taxon>Bacteria</taxon>
        <taxon>Pseudomonadati</taxon>
        <taxon>Pseudomonadota</taxon>
        <taxon>Alphaproteobacteria</taxon>
        <taxon>Sphingomonadales</taxon>
        <taxon>Sphingosinicellaceae</taxon>
        <taxon>Glacieibacterium</taxon>
    </lineage>
</organism>
<dbReference type="RefSeq" id="WP_135247235.1">
    <property type="nucleotide sequence ID" value="NZ_SIHO01000005.1"/>
</dbReference>
<feature type="transmembrane region" description="Helical" evidence="1">
    <location>
        <begin position="12"/>
        <end position="34"/>
    </location>
</feature>